<feature type="non-terminal residue" evidence="2">
    <location>
        <position position="93"/>
    </location>
</feature>
<dbReference type="InterPro" id="IPR005162">
    <property type="entry name" value="Retrotrans_gag_dom"/>
</dbReference>
<sequence length="93" mass="11000">KHEDVSVRLFIETLHDLAQEWLYRLAPGTITNWDTMRDAFINTFKVAEDSSTLITQLTQLKEQNEHMWNFDAKFQRLLYNILVSASLNDENQK</sequence>
<proteinExistence type="predicted"/>
<feature type="non-terminal residue" evidence="2">
    <location>
        <position position="1"/>
    </location>
</feature>
<comment type="caution">
    <text evidence="2">The sequence shown here is derived from an EMBL/GenBank/DDBJ whole genome shotgun (WGS) entry which is preliminary data.</text>
</comment>
<gene>
    <name evidence="2" type="ORF">KI387_005341</name>
</gene>
<dbReference type="Proteomes" id="UP000824469">
    <property type="component" value="Unassembled WGS sequence"/>
</dbReference>
<dbReference type="AlphaFoldDB" id="A0AA38GN89"/>
<dbReference type="EMBL" id="JAHRHJ020000002">
    <property type="protein sequence ID" value="KAH9325163.1"/>
    <property type="molecule type" value="Genomic_DNA"/>
</dbReference>
<reference evidence="2 3" key="1">
    <citation type="journal article" date="2021" name="Nat. Plants">
        <title>The Taxus genome provides insights into paclitaxel biosynthesis.</title>
        <authorList>
            <person name="Xiong X."/>
            <person name="Gou J."/>
            <person name="Liao Q."/>
            <person name="Li Y."/>
            <person name="Zhou Q."/>
            <person name="Bi G."/>
            <person name="Li C."/>
            <person name="Du R."/>
            <person name="Wang X."/>
            <person name="Sun T."/>
            <person name="Guo L."/>
            <person name="Liang H."/>
            <person name="Lu P."/>
            <person name="Wu Y."/>
            <person name="Zhang Z."/>
            <person name="Ro D.K."/>
            <person name="Shang Y."/>
            <person name="Huang S."/>
            <person name="Yan J."/>
        </authorList>
    </citation>
    <scope>NUCLEOTIDE SEQUENCE [LARGE SCALE GENOMIC DNA]</scope>
    <source>
        <strain evidence="2">Ta-2019</strain>
    </source>
</reference>
<keyword evidence="3" id="KW-1185">Reference proteome</keyword>
<evidence type="ECO:0000313" key="2">
    <source>
        <dbReference type="EMBL" id="KAH9325163.1"/>
    </source>
</evidence>
<evidence type="ECO:0000313" key="3">
    <source>
        <dbReference type="Proteomes" id="UP000824469"/>
    </source>
</evidence>
<accession>A0AA38GN89</accession>
<evidence type="ECO:0000259" key="1">
    <source>
        <dbReference type="Pfam" id="PF03732"/>
    </source>
</evidence>
<organism evidence="2 3">
    <name type="scientific">Taxus chinensis</name>
    <name type="common">Chinese yew</name>
    <name type="synonym">Taxus wallichiana var. chinensis</name>
    <dbReference type="NCBI Taxonomy" id="29808"/>
    <lineage>
        <taxon>Eukaryota</taxon>
        <taxon>Viridiplantae</taxon>
        <taxon>Streptophyta</taxon>
        <taxon>Embryophyta</taxon>
        <taxon>Tracheophyta</taxon>
        <taxon>Spermatophyta</taxon>
        <taxon>Pinopsida</taxon>
        <taxon>Pinidae</taxon>
        <taxon>Conifers II</taxon>
        <taxon>Cupressales</taxon>
        <taxon>Taxaceae</taxon>
        <taxon>Taxus</taxon>
    </lineage>
</organism>
<protein>
    <recommendedName>
        <fullName evidence="1">Retrotransposon gag domain-containing protein</fullName>
    </recommendedName>
</protein>
<dbReference type="Pfam" id="PF03732">
    <property type="entry name" value="Retrotrans_gag"/>
    <property type="match status" value="1"/>
</dbReference>
<name>A0AA38GN89_TAXCH</name>
<feature type="domain" description="Retrotransposon gag" evidence="1">
    <location>
        <begin position="8"/>
        <end position="80"/>
    </location>
</feature>